<dbReference type="GO" id="GO:0005737">
    <property type="term" value="C:cytoplasm"/>
    <property type="evidence" value="ECO:0007669"/>
    <property type="project" value="TreeGrafter"/>
</dbReference>
<dbReference type="InterPro" id="IPR036691">
    <property type="entry name" value="Endo/exonu/phosph_ase_sf"/>
</dbReference>
<keyword evidence="3" id="KW-0378">Hydrolase</keyword>
<dbReference type="SMART" id="SM00915">
    <property type="entry name" value="Jacalin"/>
    <property type="match status" value="1"/>
</dbReference>
<dbReference type="AlphaFoldDB" id="A0AA40C2H0"/>
<dbReference type="Gene3D" id="3.60.10.10">
    <property type="entry name" value="Endonuclease/exonuclease/phosphatase"/>
    <property type="match status" value="1"/>
</dbReference>
<keyword evidence="1" id="KW-0732">Signal</keyword>
<dbReference type="InterPro" id="IPR038772">
    <property type="entry name" value="Sph/SMPD2-like"/>
</dbReference>
<dbReference type="Pfam" id="PF01419">
    <property type="entry name" value="Jacalin"/>
    <property type="match status" value="1"/>
</dbReference>
<evidence type="ECO:0000259" key="2">
    <source>
        <dbReference type="PROSITE" id="PS51752"/>
    </source>
</evidence>
<gene>
    <name evidence="3" type="ORF">B0T14DRAFT_428298</name>
</gene>
<dbReference type="Proteomes" id="UP001175000">
    <property type="component" value="Unassembled WGS sequence"/>
</dbReference>
<dbReference type="InterPro" id="IPR036404">
    <property type="entry name" value="Jacalin-like_lectin_dom_sf"/>
</dbReference>
<dbReference type="PROSITE" id="PS51752">
    <property type="entry name" value="JACALIN_LECTIN"/>
    <property type="match status" value="1"/>
</dbReference>
<evidence type="ECO:0000313" key="4">
    <source>
        <dbReference type="Proteomes" id="UP001175000"/>
    </source>
</evidence>
<dbReference type="InterPro" id="IPR001229">
    <property type="entry name" value="Jacalin-like_lectin_dom"/>
</dbReference>
<evidence type="ECO:0000256" key="1">
    <source>
        <dbReference type="SAM" id="SignalP"/>
    </source>
</evidence>
<dbReference type="PANTHER" id="PTHR16320:SF1">
    <property type="entry name" value="SPHINGOMYELINASE DDB_G0288017"/>
    <property type="match status" value="1"/>
</dbReference>
<dbReference type="SUPFAM" id="SSF51101">
    <property type="entry name" value="Mannose-binding lectins"/>
    <property type="match status" value="1"/>
</dbReference>
<feature type="domain" description="Jacalin-type lectin" evidence="2">
    <location>
        <begin position="300"/>
        <end position="442"/>
    </location>
</feature>
<dbReference type="GO" id="GO:0004767">
    <property type="term" value="F:sphingomyelin phosphodiesterase activity"/>
    <property type="evidence" value="ECO:0007669"/>
    <property type="project" value="InterPro"/>
</dbReference>
<dbReference type="Pfam" id="PF22669">
    <property type="entry name" value="Exo_endo_phos2"/>
    <property type="match status" value="1"/>
</dbReference>
<reference evidence="3" key="1">
    <citation type="submission" date="2023-06" db="EMBL/GenBank/DDBJ databases">
        <title>Genome-scale phylogeny and comparative genomics of the fungal order Sordariales.</title>
        <authorList>
            <consortium name="Lawrence Berkeley National Laboratory"/>
            <person name="Hensen N."/>
            <person name="Bonometti L."/>
            <person name="Westerberg I."/>
            <person name="Brannstrom I.O."/>
            <person name="Guillou S."/>
            <person name="Cros-Aarteil S."/>
            <person name="Calhoun S."/>
            <person name="Haridas S."/>
            <person name="Kuo A."/>
            <person name="Mondo S."/>
            <person name="Pangilinan J."/>
            <person name="Riley R."/>
            <person name="Labutti K."/>
            <person name="Andreopoulos B."/>
            <person name="Lipzen A."/>
            <person name="Chen C."/>
            <person name="Yanf M."/>
            <person name="Daum C."/>
            <person name="Ng V."/>
            <person name="Clum A."/>
            <person name="Steindorff A."/>
            <person name="Ohm R."/>
            <person name="Martin F."/>
            <person name="Silar P."/>
            <person name="Natvig D."/>
            <person name="Lalanne C."/>
            <person name="Gautier V."/>
            <person name="Ament-Velasquez S.L."/>
            <person name="Kruys A."/>
            <person name="Hutchinson M.I."/>
            <person name="Powell A.J."/>
            <person name="Barry K."/>
            <person name="Miller A.N."/>
            <person name="Grigoriev I.V."/>
            <person name="Debuchy R."/>
            <person name="Gladieux P."/>
            <person name="Thoren M.H."/>
            <person name="Johannesson H."/>
        </authorList>
    </citation>
    <scope>NUCLEOTIDE SEQUENCE</scope>
    <source>
        <strain evidence="3">CBS 606.72</strain>
    </source>
</reference>
<feature type="chain" id="PRO_5041322164" evidence="1">
    <location>
        <begin position="17"/>
        <end position="443"/>
    </location>
</feature>
<dbReference type="EMBL" id="JAULSU010000003">
    <property type="protein sequence ID" value="KAK0622565.1"/>
    <property type="molecule type" value="Genomic_DNA"/>
</dbReference>
<name>A0AA40C2H0_9PEZI</name>
<dbReference type="GO" id="GO:0016791">
    <property type="term" value="F:phosphatase activity"/>
    <property type="evidence" value="ECO:0007669"/>
    <property type="project" value="InterPro"/>
</dbReference>
<dbReference type="InterPro" id="IPR000300">
    <property type="entry name" value="IPPc"/>
</dbReference>
<accession>A0AA40C2H0</accession>
<keyword evidence="3" id="KW-0255">Endonuclease</keyword>
<organism evidence="3 4">
    <name type="scientific">Immersiella caudata</name>
    <dbReference type="NCBI Taxonomy" id="314043"/>
    <lineage>
        <taxon>Eukaryota</taxon>
        <taxon>Fungi</taxon>
        <taxon>Dikarya</taxon>
        <taxon>Ascomycota</taxon>
        <taxon>Pezizomycotina</taxon>
        <taxon>Sordariomycetes</taxon>
        <taxon>Sordariomycetidae</taxon>
        <taxon>Sordariales</taxon>
        <taxon>Lasiosphaeriaceae</taxon>
        <taxon>Immersiella</taxon>
    </lineage>
</organism>
<dbReference type="GO" id="GO:0004519">
    <property type="term" value="F:endonuclease activity"/>
    <property type="evidence" value="ECO:0007669"/>
    <property type="project" value="UniProtKB-KW"/>
</dbReference>
<proteinExistence type="predicted"/>
<dbReference type="GO" id="GO:0046856">
    <property type="term" value="P:phosphatidylinositol dephosphorylation"/>
    <property type="evidence" value="ECO:0007669"/>
    <property type="project" value="InterPro"/>
</dbReference>
<evidence type="ECO:0000313" key="3">
    <source>
        <dbReference type="EMBL" id="KAK0622565.1"/>
    </source>
</evidence>
<keyword evidence="4" id="KW-1185">Reference proteome</keyword>
<dbReference type="PANTHER" id="PTHR16320">
    <property type="entry name" value="SPHINGOMYELINASE FAMILY MEMBER"/>
    <property type="match status" value="1"/>
</dbReference>
<sequence>MKSLLSFAPLLGAALAAPSGDFTVLSMNVAGLPAILNSNDVPGDKTTNAKLIGSFFAQYNYSIIHAQEDFNYHAHIYSTDNHPHRTPTSGGVPFGSGLNTLSNHPWVDFRRIKWSRCSDASSSDCLTPKGFTFMRLALSTSPTVSSYLDVYNLHADAGSQPDDLAARQDNINQVAAYISTWSIGNPVLVFGDFNSRYSRTADTAIRSLLSSPSTSLSDPWLLIARKTTTPPTAESLCSNPSPTNYCETVDKVFFRSSPLLTLTPTSYEYVSDKFLQPNGDILSDHNPVLVNFTYGQGVNFQQSNLQGGPHGTWFSDIPVLAGLKAPLSVASINLRGASRVDSIGVTLSDGTVLRHGGTGGTAVSLALGAGEFWVEGEMCQAQKDGRTRIFYLRARTSSGREVSAGKKSGECVVYRAPGGWQIVGFLGQDGSEVDQLGFVYTRQ</sequence>
<comment type="caution">
    <text evidence="3">The sequence shown here is derived from an EMBL/GenBank/DDBJ whole genome shotgun (WGS) entry which is preliminary data.</text>
</comment>
<dbReference type="CDD" id="cd09615">
    <property type="entry name" value="Jacalin_EEP"/>
    <property type="match status" value="1"/>
</dbReference>
<dbReference type="Gene3D" id="2.100.10.30">
    <property type="entry name" value="Jacalin-like lectin domain"/>
    <property type="match status" value="1"/>
</dbReference>
<protein>
    <submittedName>
        <fullName evidence="3">Endonuclease/exonuclease/phosphatase</fullName>
    </submittedName>
</protein>
<feature type="signal peptide" evidence="1">
    <location>
        <begin position="1"/>
        <end position="16"/>
    </location>
</feature>
<keyword evidence="3" id="KW-0540">Nuclease</keyword>
<dbReference type="SUPFAM" id="SSF56219">
    <property type="entry name" value="DNase I-like"/>
    <property type="match status" value="1"/>
</dbReference>